<dbReference type="InterPro" id="IPR006076">
    <property type="entry name" value="FAD-dep_OxRdtase"/>
</dbReference>
<dbReference type="Proteomes" id="UP001465755">
    <property type="component" value="Unassembled WGS sequence"/>
</dbReference>
<dbReference type="GO" id="GO:0005737">
    <property type="term" value="C:cytoplasm"/>
    <property type="evidence" value="ECO:0007669"/>
    <property type="project" value="TreeGrafter"/>
</dbReference>
<gene>
    <name evidence="2" type="ORF">WJX73_009281</name>
</gene>
<dbReference type="PANTHER" id="PTHR13847">
    <property type="entry name" value="SARCOSINE DEHYDROGENASE-RELATED"/>
    <property type="match status" value="1"/>
</dbReference>
<evidence type="ECO:0000313" key="2">
    <source>
        <dbReference type="EMBL" id="KAK9808382.1"/>
    </source>
</evidence>
<comment type="caution">
    <text evidence="2">The sequence shown here is derived from an EMBL/GenBank/DDBJ whole genome shotgun (WGS) entry which is preliminary data.</text>
</comment>
<feature type="domain" description="FAD dependent oxidoreductase" evidence="1">
    <location>
        <begin position="22"/>
        <end position="356"/>
    </location>
</feature>
<name>A0AAW1PHP9_9CHLO</name>
<protein>
    <recommendedName>
        <fullName evidence="1">FAD dependent oxidoreductase domain-containing protein</fullName>
    </recommendedName>
</protein>
<evidence type="ECO:0000313" key="3">
    <source>
        <dbReference type="Proteomes" id="UP001465755"/>
    </source>
</evidence>
<organism evidence="2 3">
    <name type="scientific">Symbiochloris irregularis</name>
    <dbReference type="NCBI Taxonomy" id="706552"/>
    <lineage>
        <taxon>Eukaryota</taxon>
        <taxon>Viridiplantae</taxon>
        <taxon>Chlorophyta</taxon>
        <taxon>core chlorophytes</taxon>
        <taxon>Trebouxiophyceae</taxon>
        <taxon>Trebouxiales</taxon>
        <taxon>Trebouxiaceae</taxon>
        <taxon>Symbiochloris</taxon>
    </lineage>
</organism>
<dbReference type="Gene3D" id="3.30.9.10">
    <property type="entry name" value="D-Amino Acid Oxidase, subunit A, domain 2"/>
    <property type="match status" value="1"/>
</dbReference>
<dbReference type="SUPFAM" id="SSF51905">
    <property type="entry name" value="FAD/NAD(P)-binding domain"/>
    <property type="match status" value="1"/>
</dbReference>
<dbReference type="Pfam" id="PF01266">
    <property type="entry name" value="DAO"/>
    <property type="match status" value="1"/>
</dbReference>
<proteinExistence type="predicted"/>
<reference evidence="2 3" key="1">
    <citation type="journal article" date="2024" name="Nat. Commun.">
        <title>Phylogenomics reveals the evolutionary origins of lichenization in chlorophyte algae.</title>
        <authorList>
            <person name="Puginier C."/>
            <person name="Libourel C."/>
            <person name="Otte J."/>
            <person name="Skaloud P."/>
            <person name="Haon M."/>
            <person name="Grisel S."/>
            <person name="Petersen M."/>
            <person name="Berrin J.G."/>
            <person name="Delaux P.M."/>
            <person name="Dal Grande F."/>
            <person name="Keller J."/>
        </authorList>
    </citation>
    <scope>NUCLEOTIDE SEQUENCE [LARGE SCALE GENOMIC DNA]</scope>
    <source>
        <strain evidence="2 3">SAG 2036</strain>
    </source>
</reference>
<sequence length="383" mass="39549">MRTRKVASAEAQNGSSDGKPDRVVICGGGIIGASAAFYLSQLGVKSLILEKCAIACASSGKAGGFLALDWQDGQATGPLSRRSFELHAELAKSLGQNCGYRRVSTLALSVDSSGRAAAKQKKGLPEWLDGSISGAREMGNESTNAQVHPELLTKALIAAAQAEVRQATVQGVVLDGNKAVTGVKVDGGEEECDTIVIAMGPWTGQARAWLPGIPSISGQKAHSIVVEPSSPIGANCLFMNHRNKSGEHKDPELYARPDGTAYICGEGESVPVPDDPLSIVSTSAAAASLQEAGAAVSSLLADGKVIKQQACYLPLSPDGVPVIGKVPGATGAFIATGHSCWGILNGPATGEALAELIVQGRTRHVSLDAFDPARFSGRKFALR</sequence>
<dbReference type="Gene3D" id="3.50.50.60">
    <property type="entry name" value="FAD/NAD(P)-binding domain"/>
    <property type="match status" value="1"/>
</dbReference>
<dbReference type="PANTHER" id="PTHR13847:SF150">
    <property type="entry name" value="OXIDOREDUCTASE TDA3-RELATED"/>
    <property type="match status" value="1"/>
</dbReference>
<evidence type="ECO:0000259" key="1">
    <source>
        <dbReference type="Pfam" id="PF01266"/>
    </source>
</evidence>
<dbReference type="AlphaFoldDB" id="A0AAW1PHP9"/>
<dbReference type="EMBL" id="JALJOQ010000024">
    <property type="protein sequence ID" value="KAK9808382.1"/>
    <property type="molecule type" value="Genomic_DNA"/>
</dbReference>
<dbReference type="InterPro" id="IPR036188">
    <property type="entry name" value="FAD/NAD-bd_sf"/>
</dbReference>
<keyword evidence="3" id="KW-1185">Reference proteome</keyword>
<accession>A0AAW1PHP9</accession>